<sequence length="367" mass="40410">MIKFLDVQAINARHLAEINARFAVVQASGHFLNGPMNEAFCRDFAAYCGVKHALGVANGLDALRLIIAACGFGPGDEIIVPANTFIASILAISQNGCTPVPVEPSPETYNLDPARVEEAVTSHTRAILAVHLYGRTADMEPLWALAGKYHLRLIEDGAQAHGARYQGHRVGGLGDVAGFSFYPGKNLGAMGDGGGITTNDDALYERLKVLANYGSDCKYHHILKGFNSRLDELQAAVLDVKLAHLDEDNAHRRAVAERYLTGIRNPLVTLPQRSKDREGHVWHLFVTRTPCRDLFQRHLEERGIETLIHYPTPPHRQEAYAEWSARSYPVTERIHEEALSLPISPVMPDNDVDAVIDAVNAFRDEAV</sequence>
<evidence type="ECO:0000256" key="3">
    <source>
        <dbReference type="PIRSR" id="PIRSR000390-1"/>
    </source>
</evidence>
<dbReference type="InterPro" id="IPR015424">
    <property type="entry name" value="PyrdxlP-dep_Trfase"/>
</dbReference>
<keyword evidence="6" id="KW-0808">Transferase</keyword>
<evidence type="ECO:0000313" key="7">
    <source>
        <dbReference type="Proteomes" id="UP000069241"/>
    </source>
</evidence>
<dbReference type="GO" id="GO:0030170">
    <property type="term" value="F:pyridoxal phosphate binding"/>
    <property type="evidence" value="ECO:0007669"/>
    <property type="project" value="TreeGrafter"/>
</dbReference>
<dbReference type="PIRSF" id="PIRSF000390">
    <property type="entry name" value="PLP_StrS"/>
    <property type="match status" value="1"/>
</dbReference>
<evidence type="ECO:0000256" key="4">
    <source>
        <dbReference type="PIRSR" id="PIRSR000390-2"/>
    </source>
</evidence>
<accession>A0A109W502</accession>
<dbReference type="KEGG" id="dfi:AXF13_14795"/>
<name>A0A109W502_9BACT</name>
<keyword evidence="7" id="KW-1185">Reference proteome</keyword>
<evidence type="ECO:0000256" key="2">
    <source>
        <dbReference type="ARBA" id="ARBA00037999"/>
    </source>
</evidence>
<dbReference type="InterPro" id="IPR000653">
    <property type="entry name" value="DegT/StrS_aminotransferase"/>
</dbReference>
<reference evidence="7" key="1">
    <citation type="submission" date="2016-02" db="EMBL/GenBank/DDBJ databases">
        <authorList>
            <person name="Holder M.E."/>
            <person name="Ajami N.J."/>
            <person name="Petrosino J.F."/>
        </authorList>
    </citation>
    <scope>NUCLEOTIDE SEQUENCE [LARGE SCALE GENOMIC DNA]</scope>
    <source>
        <strain evidence="7">CCUG 45958</strain>
    </source>
</reference>
<proteinExistence type="inferred from homology"/>
<dbReference type="InterPro" id="IPR015422">
    <property type="entry name" value="PyrdxlP-dep_Trfase_small"/>
</dbReference>
<dbReference type="EMBL" id="CP014229">
    <property type="protein sequence ID" value="AMD91293.1"/>
    <property type="molecule type" value="Genomic_DNA"/>
</dbReference>
<dbReference type="GO" id="GO:0008483">
    <property type="term" value="F:transaminase activity"/>
    <property type="evidence" value="ECO:0007669"/>
    <property type="project" value="UniProtKB-KW"/>
</dbReference>
<dbReference type="Gene3D" id="3.40.640.10">
    <property type="entry name" value="Type I PLP-dependent aspartate aminotransferase-like (Major domain)"/>
    <property type="match status" value="1"/>
</dbReference>
<dbReference type="Proteomes" id="UP000069241">
    <property type="component" value="Chromosome"/>
</dbReference>
<dbReference type="RefSeq" id="WP_062254384.1">
    <property type="nucleotide sequence ID" value="NZ_CP014229.1"/>
</dbReference>
<evidence type="ECO:0000313" key="6">
    <source>
        <dbReference type="EMBL" id="AMD91293.1"/>
    </source>
</evidence>
<feature type="modified residue" description="N6-(pyridoxal phosphate)lysine" evidence="4">
    <location>
        <position position="185"/>
    </location>
</feature>
<dbReference type="SUPFAM" id="SSF53383">
    <property type="entry name" value="PLP-dependent transferases"/>
    <property type="match status" value="1"/>
</dbReference>
<keyword evidence="1 4" id="KW-0663">Pyridoxal phosphate</keyword>
<gene>
    <name evidence="6" type="ORF">AXF13_14795</name>
</gene>
<dbReference type="CDD" id="cd00616">
    <property type="entry name" value="AHBA_syn"/>
    <property type="match status" value="1"/>
</dbReference>
<feature type="active site" description="Proton acceptor" evidence="3">
    <location>
        <position position="185"/>
    </location>
</feature>
<protein>
    <submittedName>
        <fullName evidence="6">Aminotransferase</fullName>
    </submittedName>
</protein>
<dbReference type="InterPro" id="IPR015421">
    <property type="entry name" value="PyrdxlP-dep_Trfase_major"/>
</dbReference>
<dbReference type="PANTHER" id="PTHR30244:SF36">
    <property type="entry name" value="3-OXO-GLUCOSE-6-PHOSPHATE:GLUTAMATE AMINOTRANSFERASE"/>
    <property type="match status" value="1"/>
</dbReference>
<organism evidence="6 7">
    <name type="scientific">Desulfovibrio fairfieldensis</name>
    <dbReference type="NCBI Taxonomy" id="44742"/>
    <lineage>
        <taxon>Bacteria</taxon>
        <taxon>Pseudomonadati</taxon>
        <taxon>Thermodesulfobacteriota</taxon>
        <taxon>Desulfovibrionia</taxon>
        <taxon>Desulfovibrionales</taxon>
        <taxon>Desulfovibrionaceae</taxon>
        <taxon>Desulfovibrio</taxon>
    </lineage>
</organism>
<dbReference type="STRING" id="44742.AXF13_14795"/>
<dbReference type="AlphaFoldDB" id="A0A109W502"/>
<dbReference type="Pfam" id="PF01041">
    <property type="entry name" value="DegT_DnrJ_EryC1"/>
    <property type="match status" value="1"/>
</dbReference>
<evidence type="ECO:0000256" key="1">
    <source>
        <dbReference type="ARBA" id="ARBA00022898"/>
    </source>
</evidence>
<keyword evidence="6" id="KW-0032">Aminotransferase</keyword>
<dbReference type="PANTHER" id="PTHR30244">
    <property type="entry name" value="TRANSAMINASE"/>
    <property type="match status" value="1"/>
</dbReference>
<evidence type="ECO:0000256" key="5">
    <source>
        <dbReference type="RuleBase" id="RU004508"/>
    </source>
</evidence>
<dbReference type="Gene3D" id="3.90.1150.10">
    <property type="entry name" value="Aspartate Aminotransferase, domain 1"/>
    <property type="match status" value="1"/>
</dbReference>
<comment type="similarity">
    <text evidence="2 5">Belongs to the DegT/DnrJ/EryC1 family.</text>
</comment>
<dbReference type="GO" id="GO:0000271">
    <property type="term" value="P:polysaccharide biosynthetic process"/>
    <property type="evidence" value="ECO:0007669"/>
    <property type="project" value="TreeGrafter"/>
</dbReference>